<dbReference type="Proteomes" id="UP000518887">
    <property type="component" value="Unassembled WGS sequence"/>
</dbReference>
<evidence type="ECO:0000256" key="4">
    <source>
        <dbReference type="ARBA" id="ARBA00022989"/>
    </source>
</evidence>
<gene>
    <name evidence="8" type="ORF">HNP76_001237</name>
</gene>
<dbReference type="PANTHER" id="PTHR12677">
    <property type="entry name" value="GOLGI APPARATUS MEMBRANE PROTEIN TVP38-RELATED"/>
    <property type="match status" value="1"/>
</dbReference>
<dbReference type="AlphaFoldDB" id="A0A7W8G8W6"/>
<feature type="transmembrane region" description="Helical" evidence="6">
    <location>
        <begin position="109"/>
        <end position="133"/>
    </location>
</feature>
<dbReference type="RefSeq" id="WP_184658580.1">
    <property type="nucleotide sequence ID" value="NZ_CP031518.1"/>
</dbReference>
<sequence>MEHKIEHKIQEKATEIIEHKKEQAIDILETKTSLLKKIFLVLLAIAVVGIGIWFFYEYRLGTFRDVESFKIFINSFGVLGPILLTLFQCIKTVYAVIPSTLGCIVGPALFGTWTGILCNYIGICTGSFLAFALSRKFGVSLVKQIFSEKQYQRGLKKMEKWHRSYPVFLWIAILLPISPDDFLCYFTGLTEMKFKKFAIIILTSKPFTIIIYGLIFGYSFN</sequence>
<comment type="caution">
    <text evidence="8">The sequence shown here is derived from an EMBL/GenBank/DDBJ whole genome shotgun (WGS) entry which is preliminary data.</text>
</comment>
<organism evidence="8 9">
    <name type="scientific">Treponema ruminis</name>
    <dbReference type="NCBI Taxonomy" id="744515"/>
    <lineage>
        <taxon>Bacteria</taxon>
        <taxon>Pseudomonadati</taxon>
        <taxon>Spirochaetota</taxon>
        <taxon>Spirochaetia</taxon>
        <taxon>Spirochaetales</taxon>
        <taxon>Treponemataceae</taxon>
        <taxon>Treponema</taxon>
    </lineage>
</organism>
<dbReference type="PANTHER" id="PTHR12677:SF49">
    <property type="entry name" value="TVP38_TMEM64 FAMILY MEMBRANE PROTEIN"/>
    <property type="match status" value="1"/>
</dbReference>
<feature type="domain" description="VTT" evidence="7">
    <location>
        <begin position="97"/>
        <end position="214"/>
    </location>
</feature>
<feature type="transmembrane region" description="Helical" evidence="6">
    <location>
        <begin position="76"/>
        <end position="97"/>
    </location>
</feature>
<accession>A0A7W8G8W6</accession>
<name>A0A7W8G8W6_9SPIR</name>
<evidence type="ECO:0000259" key="7">
    <source>
        <dbReference type="Pfam" id="PF09335"/>
    </source>
</evidence>
<keyword evidence="3 6" id="KW-0812">Transmembrane</keyword>
<keyword evidence="9" id="KW-1185">Reference proteome</keyword>
<dbReference type="GO" id="GO:0005886">
    <property type="term" value="C:plasma membrane"/>
    <property type="evidence" value="ECO:0007669"/>
    <property type="project" value="UniProtKB-SubCell"/>
</dbReference>
<comment type="similarity">
    <text evidence="6">Belongs to the TVP38/TMEM64 family.</text>
</comment>
<dbReference type="InterPro" id="IPR015414">
    <property type="entry name" value="TMEM64"/>
</dbReference>
<comment type="subcellular location">
    <subcellularLocation>
        <location evidence="1 6">Cell membrane</location>
        <topology evidence="1 6">Multi-pass membrane protein</topology>
    </subcellularLocation>
</comment>
<dbReference type="EMBL" id="JACHFQ010000004">
    <property type="protein sequence ID" value="MBB5225869.1"/>
    <property type="molecule type" value="Genomic_DNA"/>
</dbReference>
<feature type="transmembrane region" description="Helical" evidence="6">
    <location>
        <begin position="167"/>
        <end position="186"/>
    </location>
</feature>
<keyword evidence="5 6" id="KW-0472">Membrane</keyword>
<evidence type="ECO:0000256" key="3">
    <source>
        <dbReference type="ARBA" id="ARBA00022692"/>
    </source>
</evidence>
<feature type="transmembrane region" description="Helical" evidence="6">
    <location>
        <begin position="38"/>
        <end position="56"/>
    </location>
</feature>
<keyword evidence="2 6" id="KW-1003">Cell membrane</keyword>
<evidence type="ECO:0000256" key="2">
    <source>
        <dbReference type="ARBA" id="ARBA00022475"/>
    </source>
</evidence>
<protein>
    <recommendedName>
        <fullName evidence="6">TVP38/TMEM64 family membrane protein</fullName>
    </recommendedName>
</protein>
<evidence type="ECO:0000256" key="6">
    <source>
        <dbReference type="RuleBase" id="RU366058"/>
    </source>
</evidence>
<evidence type="ECO:0000256" key="1">
    <source>
        <dbReference type="ARBA" id="ARBA00004651"/>
    </source>
</evidence>
<reference evidence="8 9" key="1">
    <citation type="submission" date="2020-08" db="EMBL/GenBank/DDBJ databases">
        <title>Genomic Encyclopedia of Type Strains, Phase IV (KMG-IV): sequencing the most valuable type-strain genomes for metagenomic binning, comparative biology and taxonomic classification.</title>
        <authorList>
            <person name="Goeker M."/>
        </authorList>
    </citation>
    <scope>NUCLEOTIDE SEQUENCE [LARGE SCALE GENOMIC DNA]</scope>
    <source>
        <strain evidence="8 9">DSM 103462</strain>
    </source>
</reference>
<evidence type="ECO:0000313" key="9">
    <source>
        <dbReference type="Proteomes" id="UP000518887"/>
    </source>
</evidence>
<feature type="transmembrane region" description="Helical" evidence="6">
    <location>
        <begin position="198"/>
        <end position="220"/>
    </location>
</feature>
<proteinExistence type="inferred from homology"/>
<dbReference type="InterPro" id="IPR032816">
    <property type="entry name" value="VTT_dom"/>
</dbReference>
<evidence type="ECO:0000313" key="8">
    <source>
        <dbReference type="EMBL" id="MBB5225869.1"/>
    </source>
</evidence>
<keyword evidence="4 6" id="KW-1133">Transmembrane helix</keyword>
<dbReference type="Pfam" id="PF09335">
    <property type="entry name" value="VTT_dom"/>
    <property type="match status" value="1"/>
</dbReference>
<evidence type="ECO:0000256" key="5">
    <source>
        <dbReference type="ARBA" id="ARBA00023136"/>
    </source>
</evidence>